<evidence type="ECO:0000313" key="2">
    <source>
        <dbReference type="Proteomes" id="UP000192674"/>
    </source>
</evidence>
<protein>
    <submittedName>
        <fullName evidence="1">Uncharacterized protein</fullName>
    </submittedName>
</protein>
<dbReference type="Proteomes" id="UP000192674">
    <property type="component" value="Unassembled WGS sequence"/>
</dbReference>
<keyword evidence="2" id="KW-1185">Reference proteome</keyword>
<dbReference type="RefSeq" id="WP_051897363.1">
    <property type="nucleotide sequence ID" value="NZ_FWXV01000001.1"/>
</dbReference>
<evidence type="ECO:0000313" key="1">
    <source>
        <dbReference type="EMBL" id="SMC62505.1"/>
    </source>
</evidence>
<sequence>MSERNPRLQARRLIGTMRGGDDESLVLEMARLSADRATGGRESHLIVCELIAALAEMMLTASGPSEAAEERAYGLELTGDDDRQLDIDQTSPPIRAAVRALLAQLNNHTEDALFQVDLALREPEFRVTLEVFVHVLLWTIGMIEWCDEHGVARPHWLGDLASARRGGAGS</sequence>
<name>A0A1Y5X386_KIBAR</name>
<proteinExistence type="predicted"/>
<organism evidence="1 2">
    <name type="scientific">Kibdelosporangium aridum</name>
    <dbReference type="NCBI Taxonomy" id="2030"/>
    <lineage>
        <taxon>Bacteria</taxon>
        <taxon>Bacillati</taxon>
        <taxon>Actinomycetota</taxon>
        <taxon>Actinomycetes</taxon>
        <taxon>Pseudonocardiales</taxon>
        <taxon>Pseudonocardiaceae</taxon>
        <taxon>Kibdelosporangium</taxon>
    </lineage>
</organism>
<gene>
    <name evidence="1" type="ORF">SAMN05661093_01008</name>
</gene>
<dbReference type="OrthoDB" id="3678734at2"/>
<dbReference type="EMBL" id="FWXV01000001">
    <property type="protein sequence ID" value="SMC62505.1"/>
    <property type="molecule type" value="Genomic_DNA"/>
</dbReference>
<dbReference type="AlphaFoldDB" id="A0A1Y5X386"/>
<accession>A0A1Y5X386</accession>
<reference evidence="1 2" key="1">
    <citation type="submission" date="2017-04" db="EMBL/GenBank/DDBJ databases">
        <authorList>
            <person name="Afonso C.L."/>
            <person name="Miller P.J."/>
            <person name="Scott M.A."/>
            <person name="Spackman E."/>
            <person name="Goraichik I."/>
            <person name="Dimitrov K.M."/>
            <person name="Suarez D.L."/>
            <person name="Swayne D.E."/>
        </authorList>
    </citation>
    <scope>NUCLEOTIDE SEQUENCE [LARGE SCALE GENOMIC DNA]</scope>
    <source>
        <strain evidence="1 2">DSM 43828</strain>
    </source>
</reference>